<keyword evidence="1" id="KW-0722">Serine protease inhibitor</keyword>
<keyword evidence="5" id="KW-1185">Reference proteome</keyword>
<evidence type="ECO:0000256" key="1">
    <source>
        <dbReference type="ARBA" id="ARBA00022900"/>
    </source>
</evidence>
<dbReference type="Gene3D" id="2.10.25.10">
    <property type="entry name" value="Laminin"/>
    <property type="match status" value="1"/>
</dbReference>
<organism evidence="5 6">
    <name type="scientific">Steinernema glaseri</name>
    <dbReference type="NCBI Taxonomy" id="37863"/>
    <lineage>
        <taxon>Eukaryota</taxon>
        <taxon>Metazoa</taxon>
        <taxon>Ecdysozoa</taxon>
        <taxon>Nematoda</taxon>
        <taxon>Chromadorea</taxon>
        <taxon>Rhabditida</taxon>
        <taxon>Tylenchina</taxon>
        <taxon>Panagrolaimomorpha</taxon>
        <taxon>Strongyloidoidea</taxon>
        <taxon>Steinernematidae</taxon>
        <taxon>Steinernema</taxon>
    </lineage>
</organism>
<dbReference type="Proteomes" id="UP000095287">
    <property type="component" value="Unplaced"/>
</dbReference>
<dbReference type="CDD" id="cd19941">
    <property type="entry name" value="TIL"/>
    <property type="match status" value="1"/>
</dbReference>
<evidence type="ECO:0000259" key="3">
    <source>
        <dbReference type="Pfam" id="PF00014"/>
    </source>
</evidence>
<proteinExistence type="predicted"/>
<evidence type="ECO:0000256" key="2">
    <source>
        <dbReference type="SAM" id="Phobius"/>
    </source>
</evidence>
<dbReference type="InterPro" id="IPR002223">
    <property type="entry name" value="Kunitz_BPTI"/>
</dbReference>
<reference evidence="6" key="1">
    <citation type="submission" date="2016-11" db="UniProtKB">
        <authorList>
            <consortium name="WormBaseParasite"/>
        </authorList>
    </citation>
    <scope>IDENTIFICATION</scope>
</reference>
<evidence type="ECO:0000313" key="6">
    <source>
        <dbReference type="WBParaSite" id="L893_g32202.t1"/>
    </source>
</evidence>
<feature type="domain" description="TIL" evidence="4">
    <location>
        <begin position="231"/>
        <end position="283"/>
    </location>
</feature>
<accession>A0A1I8A3G5</accession>
<keyword evidence="2" id="KW-0472">Membrane</keyword>
<dbReference type="AlphaFoldDB" id="A0A1I8A3G5"/>
<dbReference type="SUPFAM" id="SSF57567">
    <property type="entry name" value="Serine protease inhibitors"/>
    <property type="match status" value="1"/>
</dbReference>
<dbReference type="SUPFAM" id="SSF57362">
    <property type="entry name" value="BPTI-like"/>
    <property type="match status" value="1"/>
</dbReference>
<dbReference type="GO" id="GO:0004867">
    <property type="term" value="F:serine-type endopeptidase inhibitor activity"/>
    <property type="evidence" value="ECO:0007669"/>
    <property type="project" value="UniProtKB-KW"/>
</dbReference>
<evidence type="ECO:0000313" key="5">
    <source>
        <dbReference type="Proteomes" id="UP000095287"/>
    </source>
</evidence>
<dbReference type="WBParaSite" id="L893_g32202.t1">
    <property type="protein sequence ID" value="L893_g32202.t1"/>
    <property type="gene ID" value="L893_g32202"/>
</dbReference>
<keyword evidence="1" id="KW-0646">Protease inhibitor</keyword>
<sequence>MTQRCDEEWRVGGLNLAYVRLLTARSELVAFEGEGEDSLKVGEPVAIAHTFAFGVEGFFFGLRPANLFGCVAPLMLSSVIILLIFGARLVTSECVNSTLPEVSVQGCEWTEVITKEGCLSHELKCNETAVIDKRCILPPSKGSCLSTSTSFYFDVKTARCVPLIYGSHVENVKTSAVSCPQYVPLSVDSQHVGATKATLEIRTIPAFQKRNAPKFNLIRLLFDSPVESKKCGANETIKPCGACDSSCINPLTACDMVCRTPECGCRDGYVRDSKNRCILIGDCSVKGNKTQAFTANVANTRCL</sequence>
<feature type="domain" description="BPTI/Kunitz inhibitor" evidence="3">
    <location>
        <begin position="134"/>
        <end position="170"/>
    </location>
</feature>
<dbReference type="InterPro" id="IPR002919">
    <property type="entry name" value="TIL_dom"/>
</dbReference>
<dbReference type="Gene3D" id="4.10.410.10">
    <property type="entry name" value="Pancreatic trypsin inhibitor Kunitz domain"/>
    <property type="match status" value="1"/>
</dbReference>
<dbReference type="Pfam" id="PF00014">
    <property type="entry name" value="Kunitz_BPTI"/>
    <property type="match status" value="1"/>
</dbReference>
<feature type="transmembrane region" description="Helical" evidence="2">
    <location>
        <begin position="67"/>
        <end position="90"/>
    </location>
</feature>
<keyword evidence="2" id="KW-1133">Transmembrane helix</keyword>
<name>A0A1I8A3G5_9BILA</name>
<dbReference type="CDD" id="cd00109">
    <property type="entry name" value="Kunitz-type"/>
    <property type="match status" value="1"/>
</dbReference>
<dbReference type="InterPro" id="IPR036084">
    <property type="entry name" value="Ser_inhib-like_sf"/>
</dbReference>
<protein>
    <submittedName>
        <fullName evidence="6">TIL domain-containing protein</fullName>
    </submittedName>
</protein>
<dbReference type="Pfam" id="PF01826">
    <property type="entry name" value="TIL"/>
    <property type="match status" value="1"/>
</dbReference>
<keyword evidence="2" id="KW-0812">Transmembrane</keyword>
<evidence type="ECO:0000259" key="4">
    <source>
        <dbReference type="Pfam" id="PF01826"/>
    </source>
</evidence>
<dbReference type="InterPro" id="IPR036880">
    <property type="entry name" value="Kunitz_BPTI_sf"/>
</dbReference>